<dbReference type="InterPro" id="IPR019441">
    <property type="entry name" value="FMP27/BLTP2/Hobbit_GFWDK_RBG"/>
</dbReference>
<accession>A0A183JQ98</accession>
<dbReference type="Proteomes" id="UP000279833">
    <property type="component" value="Unassembled WGS sequence"/>
</dbReference>
<dbReference type="SMART" id="SM01214">
    <property type="entry name" value="Fmp27_GFWDK"/>
    <property type="match status" value="1"/>
</dbReference>
<name>A0A183JQ98_9TREM</name>
<protein>
    <submittedName>
        <fullName evidence="4">Fmp27_GFWDK domain-containing protein</fullName>
    </submittedName>
</protein>
<sequence length="191" mass="22736">EERQACFTRIEIQRAQDYRNRLHRFYRDYAFSDELFTFTMDNLKIKALADESITHGEQVIAQMKIMDSDSPWPNLTEQDFSTLWCRIITMNVERWRFHLRDYPKPCLNITDLFLWGKLVVAEQLADSKGQRKVPIEPGYPWPNYTLIRSSSPTKFYYDLNAELFDLCIITMIYNTTTSYLIMIVIPTYRSS</sequence>
<dbReference type="Pfam" id="PF10344">
    <property type="entry name" value="Hobbit"/>
    <property type="match status" value="1"/>
</dbReference>
<dbReference type="STRING" id="6186.A0A183JQ98"/>
<dbReference type="InterPro" id="IPR045167">
    <property type="entry name" value="Hobbit"/>
</dbReference>
<dbReference type="PANTHER" id="PTHR15678:SF6">
    <property type="entry name" value="BRIDGE-LIKE LIPID TRANSFER PROTEIN FAMILY MEMBER 2"/>
    <property type="match status" value="1"/>
</dbReference>
<evidence type="ECO:0000313" key="4">
    <source>
        <dbReference type="WBParaSite" id="SCUD_0000488601-mRNA-1"/>
    </source>
</evidence>
<gene>
    <name evidence="2" type="ORF">SCUD_LOCUS4886</name>
</gene>
<dbReference type="PANTHER" id="PTHR15678">
    <property type="entry name" value="ANTIGEN MLAA-22-RELATED"/>
    <property type="match status" value="1"/>
</dbReference>
<reference evidence="2 3" key="2">
    <citation type="submission" date="2018-11" db="EMBL/GenBank/DDBJ databases">
        <authorList>
            <consortium name="Pathogen Informatics"/>
        </authorList>
    </citation>
    <scope>NUCLEOTIDE SEQUENCE [LARGE SCALE GENOMIC DNA]</scope>
    <source>
        <strain evidence="2">Dakar</strain>
        <strain evidence="3">Dakar, Senegal</strain>
    </source>
</reference>
<dbReference type="AlphaFoldDB" id="A0A183JQ98"/>
<evidence type="ECO:0000313" key="3">
    <source>
        <dbReference type="Proteomes" id="UP000279833"/>
    </source>
</evidence>
<dbReference type="EMBL" id="UZAK01007027">
    <property type="protein sequence ID" value="VDO91357.1"/>
    <property type="molecule type" value="Genomic_DNA"/>
</dbReference>
<proteinExistence type="predicted"/>
<feature type="domain" description="FMP27/BLTP2/Hobbit GFWDK motif-containing RBG unit" evidence="1">
    <location>
        <begin position="101"/>
        <end position="175"/>
    </location>
</feature>
<dbReference type="WBParaSite" id="SCUD_0000488601-mRNA-1">
    <property type="protein sequence ID" value="SCUD_0000488601-mRNA-1"/>
    <property type="gene ID" value="SCUD_0000488601"/>
</dbReference>
<evidence type="ECO:0000259" key="1">
    <source>
        <dbReference type="SMART" id="SM01214"/>
    </source>
</evidence>
<keyword evidence="3" id="KW-1185">Reference proteome</keyword>
<reference evidence="4" key="1">
    <citation type="submission" date="2016-06" db="UniProtKB">
        <authorList>
            <consortium name="WormBaseParasite"/>
        </authorList>
    </citation>
    <scope>IDENTIFICATION</scope>
</reference>
<organism evidence="4">
    <name type="scientific">Schistosoma curassoni</name>
    <dbReference type="NCBI Taxonomy" id="6186"/>
    <lineage>
        <taxon>Eukaryota</taxon>
        <taxon>Metazoa</taxon>
        <taxon>Spiralia</taxon>
        <taxon>Lophotrochozoa</taxon>
        <taxon>Platyhelminthes</taxon>
        <taxon>Trematoda</taxon>
        <taxon>Digenea</taxon>
        <taxon>Strigeidida</taxon>
        <taxon>Schistosomatoidea</taxon>
        <taxon>Schistosomatidae</taxon>
        <taxon>Schistosoma</taxon>
    </lineage>
</organism>
<evidence type="ECO:0000313" key="2">
    <source>
        <dbReference type="EMBL" id="VDO91357.1"/>
    </source>
</evidence>